<name>E1WZP5_HALMS</name>
<sequence length="229" mass="25515">MNLYTDTLMLGHRGAKGERPENTIDGITYALNLGLKAIEIDIHLSADNRLVVIHDDTVDRTTNASGAVAKMDSEQLRALDAGNGEKIPFLEEVVDLLDQYSFTLFIEVKSSGCEKLLVKLIQEREIHHKVIVKSFNHRIVKKVKEIDAKIRTACLVYGLPVNAVNMIENARADGISISVATVDQALVELCHHHNYKVTVWNVNKKEDLSAYTQMGVDYIGTDFPSKVTL</sequence>
<feature type="domain" description="GP-PDE" evidence="1">
    <location>
        <begin position="7"/>
        <end position="229"/>
    </location>
</feature>
<dbReference type="KEGG" id="bmx:BMS_1363"/>
<dbReference type="eggNOG" id="COG0584">
    <property type="taxonomic scope" value="Bacteria"/>
</dbReference>
<evidence type="ECO:0000313" key="3">
    <source>
        <dbReference type="Proteomes" id="UP000008963"/>
    </source>
</evidence>
<dbReference type="Pfam" id="PF03009">
    <property type="entry name" value="GDPD"/>
    <property type="match status" value="1"/>
</dbReference>
<dbReference type="PATRIC" id="fig|862908.3.peg.1297"/>
<evidence type="ECO:0000259" key="1">
    <source>
        <dbReference type="PROSITE" id="PS51704"/>
    </source>
</evidence>
<dbReference type="GO" id="GO:0008081">
    <property type="term" value="F:phosphoric diester hydrolase activity"/>
    <property type="evidence" value="ECO:0007669"/>
    <property type="project" value="InterPro"/>
</dbReference>
<evidence type="ECO:0000313" key="2">
    <source>
        <dbReference type="EMBL" id="CBW26231.1"/>
    </source>
</evidence>
<proteinExistence type="predicted"/>
<dbReference type="Gene3D" id="3.20.20.190">
    <property type="entry name" value="Phosphatidylinositol (PI) phosphodiesterase"/>
    <property type="match status" value="1"/>
</dbReference>
<reference evidence="3" key="1">
    <citation type="journal article" date="2013" name="ISME J.">
        <title>A small predatory core genome in the divergent marine Bacteriovorax marinus SJ and the terrestrial Bdellovibrio bacteriovorus.</title>
        <authorList>
            <person name="Crossman L.C."/>
            <person name="Chen H."/>
            <person name="Cerdeno-Tarraga A.M."/>
            <person name="Brooks K."/>
            <person name="Quail M.A."/>
            <person name="Pineiro S.A."/>
            <person name="Hobley L."/>
            <person name="Sockett R.E."/>
            <person name="Bentley S.D."/>
            <person name="Parkhill J."/>
            <person name="Williams H.N."/>
            <person name="Stine O.C."/>
        </authorList>
    </citation>
    <scope>NUCLEOTIDE SEQUENCE [LARGE SCALE GENOMIC DNA]</scope>
    <source>
        <strain evidence="3">ATCC BAA-682 / DSM 15412 / SJ</strain>
    </source>
</reference>
<gene>
    <name evidence="2" type="ordered locus">BMS_1363</name>
</gene>
<accession>E1WZP5</accession>
<dbReference type="EMBL" id="FQ312005">
    <property type="protein sequence ID" value="CBW26231.1"/>
    <property type="molecule type" value="Genomic_DNA"/>
</dbReference>
<dbReference type="GO" id="GO:0006629">
    <property type="term" value="P:lipid metabolic process"/>
    <property type="evidence" value="ECO:0007669"/>
    <property type="project" value="InterPro"/>
</dbReference>
<protein>
    <submittedName>
        <fullName evidence="2">Phosphodiesterase</fullName>
    </submittedName>
</protein>
<keyword evidence="3" id="KW-1185">Reference proteome</keyword>
<dbReference type="STRING" id="862908.BMS_1363"/>
<dbReference type="AlphaFoldDB" id="E1WZP5"/>
<dbReference type="PANTHER" id="PTHR46211:SF1">
    <property type="entry name" value="GLYCEROPHOSPHODIESTER PHOSPHODIESTERASE, CYTOPLASMIC"/>
    <property type="match status" value="1"/>
</dbReference>
<dbReference type="InterPro" id="IPR017946">
    <property type="entry name" value="PLC-like_Pdiesterase_TIM-brl"/>
</dbReference>
<organism evidence="2 3">
    <name type="scientific">Halobacteriovorax marinus (strain ATCC BAA-682 / DSM 15412 / SJ)</name>
    <name type="common">Bacteriovorax marinus</name>
    <dbReference type="NCBI Taxonomy" id="862908"/>
    <lineage>
        <taxon>Bacteria</taxon>
        <taxon>Pseudomonadati</taxon>
        <taxon>Bdellovibrionota</taxon>
        <taxon>Bacteriovoracia</taxon>
        <taxon>Bacteriovoracales</taxon>
        <taxon>Halobacteriovoraceae</taxon>
        <taxon>Halobacteriovorax</taxon>
    </lineage>
</organism>
<dbReference type="SUPFAM" id="SSF51695">
    <property type="entry name" value="PLC-like phosphodiesterases"/>
    <property type="match status" value="1"/>
</dbReference>
<dbReference type="PANTHER" id="PTHR46211">
    <property type="entry name" value="GLYCEROPHOSPHORYL DIESTER PHOSPHODIESTERASE"/>
    <property type="match status" value="1"/>
</dbReference>
<dbReference type="PROSITE" id="PS51704">
    <property type="entry name" value="GP_PDE"/>
    <property type="match status" value="1"/>
</dbReference>
<dbReference type="InterPro" id="IPR030395">
    <property type="entry name" value="GP_PDE_dom"/>
</dbReference>
<dbReference type="HOGENOM" id="CLU_030006_3_5_7"/>
<dbReference type="Proteomes" id="UP000008963">
    <property type="component" value="Chromosome"/>
</dbReference>